<protein>
    <submittedName>
        <fullName evidence="2">Uncharacterized protein</fullName>
    </submittedName>
</protein>
<reference evidence="3" key="2">
    <citation type="submission" date="2012-08" db="EMBL/GenBank/DDBJ databases">
        <title>Whole-genome sequence of Nocardiopsis alba strain ATCC BAA-2165 associated with honeybees.</title>
        <authorList>
            <person name="Qiao J."/>
            <person name="Chen L."/>
            <person name="Li Y."/>
            <person name="Wang J."/>
            <person name="Zhang W."/>
            <person name="Chen S."/>
        </authorList>
    </citation>
    <scope>NUCLEOTIDE SEQUENCE [LARGE SCALE GENOMIC DNA]</scope>
    <source>
        <strain evidence="3">ATCC BAA-2165 / BE74</strain>
    </source>
</reference>
<gene>
    <name evidence="2" type="ordered locus">B005_1371</name>
</gene>
<sequence>MALGGDGTRRNRFSRDQGPITYTDATRGLGTLTAIPNGPPPSPVRTLGRRLPASPRAWISAVFR</sequence>
<evidence type="ECO:0000313" key="2">
    <source>
        <dbReference type="EMBL" id="AFR10542.1"/>
    </source>
</evidence>
<reference evidence="2 3" key="1">
    <citation type="journal article" date="2012" name="J. Bacteriol.">
        <title>Whole-Genome Sequence of Nocardiopsis alba Strain ATCC BAA-2165, Associated with Honeybees.</title>
        <authorList>
            <person name="Qiao J."/>
            <person name="Chen L."/>
            <person name="Li Y."/>
            <person name="Wang J."/>
            <person name="Zhang W."/>
            <person name="Chen S."/>
        </authorList>
    </citation>
    <scope>NUCLEOTIDE SEQUENCE [LARGE SCALE GENOMIC DNA]</scope>
    <source>
        <strain evidence="3">ATCC BAA-2165 / BE74</strain>
    </source>
</reference>
<evidence type="ECO:0000313" key="3">
    <source>
        <dbReference type="Proteomes" id="UP000003779"/>
    </source>
</evidence>
<proteinExistence type="predicted"/>
<dbReference type="STRING" id="1205910.B005_1371"/>
<organism evidence="2 3">
    <name type="scientific">Nocardiopsis alba (strain ATCC BAA-2165 / BE74)</name>
    <dbReference type="NCBI Taxonomy" id="1205910"/>
    <lineage>
        <taxon>Bacteria</taxon>
        <taxon>Bacillati</taxon>
        <taxon>Actinomycetota</taxon>
        <taxon>Actinomycetes</taxon>
        <taxon>Streptosporangiales</taxon>
        <taxon>Nocardiopsidaceae</taxon>
        <taxon>Nocardiopsis</taxon>
    </lineage>
</organism>
<evidence type="ECO:0000256" key="1">
    <source>
        <dbReference type="SAM" id="MobiDB-lite"/>
    </source>
</evidence>
<dbReference type="EMBL" id="CP003788">
    <property type="protein sequence ID" value="AFR10542.1"/>
    <property type="molecule type" value="Genomic_DNA"/>
</dbReference>
<accession>J7LIT1</accession>
<name>J7LIT1_NOCAA</name>
<dbReference type="KEGG" id="nal:B005_1371"/>
<dbReference type="AlphaFoldDB" id="J7LIT1"/>
<dbReference type="Proteomes" id="UP000003779">
    <property type="component" value="Chromosome"/>
</dbReference>
<feature type="region of interest" description="Disordered" evidence="1">
    <location>
        <begin position="1"/>
        <end position="49"/>
    </location>
</feature>
<dbReference type="HOGENOM" id="CLU_2863257_0_0_11"/>